<feature type="compositionally biased region" description="Polar residues" evidence="1">
    <location>
        <begin position="1"/>
        <end position="16"/>
    </location>
</feature>
<feature type="compositionally biased region" description="Polar residues" evidence="1">
    <location>
        <begin position="59"/>
        <end position="72"/>
    </location>
</feature>
<evidence type="ECO:0000256" key="1">
    <source>
        <dbReference type="SAM" id="MobiDB-lite"/>
    </source>
</evidence>
<dbReference type="Proteomes" id="UP001213799">
    <property type="component" value="Unassembled WGS sequence"/>
</dbReference>
<dbReference type="RefSeq" id="XP_056748630.1">
    <property type="nucleotide sequence ID" value="XM_056903343.1"/>
</dbReference>
<dbReference type="EMBL" id="JAQJAE010000006">
    <property type="protein sequence ID" value="KAJ5589611.1"/>
    <property type="molecule type" value="Genomic_DNA"/>
</dbReference>
<evidence type="ECO:0000313" key="3">
    <source>
        <dbReference type="Proteomes" id="UP001213799"/>
    </source>
</evidence>
<feature type="compositionally biased region" description="Basic and acidic residues" evidence="1">
    <location>
        <begin position="17"/>
        <end position="26"/>
    </location>
</feature>
<dbReference type="GeneID" id="81593585"/>
<proteinExistence type="predicted"/>
<reference evidence="2" key="2">
    <citation type="submission" date="2023-01" db="EMBL/GenBank/DDBJ databases">
        <authorList>
            <person name="Petersen C."/>
        </authorList>
    </citation>
    <scope>NUCLEOTIDE SEQUENCE</scope>
    <source>
        <strain evidence="2">IBT 12815</strain>
    </source>
</reference>
<feature type="compositionally biased region" description="Basic and acidic residues" evidence="1">
    <location>
        <begin position="73"/>
        <end position="83"/>
    </location>
</feature>
<keyword evidence="3" id="KW-1185">Reference proteome</keyword>
<protein>
    <submittedName>
        <fullName evidence="2">Uncharacterized protein</fullName>
    </submittedName>
</protein>
<dbReference type="AlphaFoldDB" id="A0AAD6DNS1"/>
<organism evidence="2 3">
    <name type="scientific">Penicillium hordei</name>
    <dbReference type="NCBI Taxonomy" id="40994"/>
    <lineage>
        <taxon>Eukaryota</taxon>
        <taxon>Fungi</taxon>
        <taxon>Dikarya</taxon>
        <taxon>Ascomycota</taxon>
        <taxon>Pezizomycotina</taxon>
        <taxon>Eurotiomycetes</taxon>
        <taxon>Eurotiomycetidae</taxon>
        <taxon>Eurotiales</taxon>
        <taxon>Aspergillaceae</taxon>
        <taxon>Penicillium</taxon>
    </lineage>
</organism>
<name>A0AAD6DNS1_9EURO</name>
<feature type="region of interest" description="Disordered" evidence="1">
    <location>
        <begin position="1"/>
        <end position="83"/>
    </location>
</feature>
<gene>
    <name evidence="2" type="ORF">N7537_012289</name>
</gene>
<comment type="caution">
    <text evidence="2">The sequence shown here is derived from an EMBL/GenBank/DDBJ whole genome shotgun (WGS) entry which is preliminary data.</text>
</comment>
<accession>A0AAD6DNS1</accession>
<sequence>MDLTTSTPGDSKQSGQETKREDHIDKGQLAYPAARVYQRFSTQKDQSDIDGDVRDMNEDTSSGPWSKDSMPTNKDREGQMSRK</sequence>
<reference evidence="2" key="1">
    <citation type="journal article" date="2023" name="IMA Fungus">
        <title>Comparative genomic study of the Penicillium genus elucidates a diverse pangenome and 15 lateral gene transfer events.</title>
        <authorList>
            <person name="Petersen C."/>
            <person name="Sorensen T."/>
            <person name="Nielsen M.R."/>
            <person name="Sondergaard T.E."/>
            <person name="Sorensen J.L."/>
            <person name="Fitzpatrick D.A."/>
            <person name="Frisvad J.C."/>
            <person name="Nielsen K.L."/>
        </authorList>
    </citation>
    <scope>NUCLEOTIDE SEQUENCE</scope>
    <source>
        <strain evidence="2">IBT 12815</strain>
    </source>
</reference>
<feature type="compositionally biased region" description="Basic and acidic residues" evidence="1">
    <location>
        <begin position="45"/>
        <end position="57"/>
    </location>
</feature>
<evidence type="ECO:0000313" key="2">
    <source>
        <dbReference type="EMBL" id="KAJ5589611.1"/>
    </source>
</evidence>